<evidence type="ECO:0000256" key="9">
    <source>
        <dbReference type="ARBA" id="ARBA00023157"/>
    </source>
</evidence>
<dbReference type="FunFam" id="1.20.58.390:FF:000043">
    <property type="entry name" value="AcetylCholine Receptor"/>
    <property type="match status" value="1"/>
</dbReference>
<dbReference type="AlphaFoldDB" id="A0A819ENM6"/>
<evidence type="ECO:0000256" key="4">
    <source>
        <dbReference type="ARBA" id="ARBA00022692"/>
    </source>
</evidence>
<dbReference type="Pfam" id="PF02931">
    <property type="entry name" value="Neur_chan_LBD"/>
    <property type="match status" value="1"/>
</dbReference>
<feature type="domain" description="Neurotransmitter-gated ion-channel transmembrane" evidence="17">
    <location>
        <begin position="269"/>
        <end position="508"/>
    </location>
</feature>
<organism evidence="18 19">
    <name type="scientific">Rotaria sordida</name>
    <dbReference type="NCBI Taxonomy" id="392033"/>
    <lineage>
        <taxon>Eukaryota</taxon>
        <taxon>Metazoa</taxon>
        <taxon>Spiralia</taxon>
        <taxon>Gnathifera</taxon>
        <taxon>Rotifera</taxon>
        <taxon>Eurotatoria</taxon>
        <taxon>Bdelloidea</taxon>
        <taxon>Philodinida</taxon>
        <taxon>Philodinidae</taxon>
        <taxon>Rotaria</taxon>
    </lineage>
</organism>
<dbReference type="InterPro" id="IPR006202">
    <property type="entry name" value="Neur_chan_lig-bd"/>
</dbReference>
<dbReference type="PROSITE" id="PS00236">
    <property type="entry name" value="NEUROTR_ION_CHANNEL"/>
    <property type="match status" value="1"/>
</dbReference>
<evidence type="ECO:0000256" key="1">
    <source>
        <dbReference type="ARBA" id="ARBA00009237"/>
    </source>
</evidence>
<keyword evidence="8 15" id="KW-0472">Membrane</keyword>
<keyword evidence="7 15" id="KW-0406">Ion transport</keyword>
<proteinExistence type="inferred from homology"/>
<dbReference type="GO" id="GO:0045211">
    <property type="term" value="C:postsynaptic membrane"/>
    <property type="evidence" value="ECO:0007669"/>
    <property type="project" value="InterPro"/>
</dbReference>
<dbReference type="GO" id="GO:0022848">
    <property type="term" value="F:acetylcholine-gated monoatomic cation-selective channel activity"/>
    <property type="evidence" value="ECO:0007669"/>
    <property type="project" value="InterPro"/>
</dbReference>
<evidence type="ECO:0000256" key="13">
    <source>
        <dbReference type="ARBA" id="ARBA00023303"/>
    </source>
</evidence>
<comment type="similarity">
    <text evidence="1">Belongs to the ligand-gated ion channel (TC 1.A.9) family. Acetylcholine receptor (TC 1.A.9.1) subfamily.</text>
</comment>
<sequence length="533" mass="61327">MPSNASILHLLVTSLIYLFTQYRKCYSFTAISSTLSPSSSLLHEGAINITVHMSDEQRLFYTIMTGYEKAIRPLKKSSEAVVVKLGISLTQILDIDERNQIMTTNIWLDQEWNDAFLKWNPKDFGGLKKIRIPCRLIWLPDIVLYNSADDYTQGYMQSLAMIDYNGTVFWPPIVKFRSTCKIDITWFPFDDQLCFLKFGSWTYDSTQLILTNRSENVDMDNYIDNGEWKLLTSWTVLSTLTYPCCAEGYHDLKFYFHIRRRTLYYIYNVIIPCIMLSGLTCLTFYLPTESGEKVSLGLTVLLSFSVFMLLIAEAMPATSEFIPLIGIYFTFVMGLTSLSVLLAVIILNVHLYGSALKPVPHRLRRILFSHLAPCLHVKLHRTITIKDKKNTQCTSSTSRRSTTIYNAVFLNENDLSTNSQRSPSSHVLHSTTMNSNSNRHNILSMPTTTSQSLQECKRLLYELNHFILRPNETREEDTIIRDWQNVALVLDRCLFYTYLLLTTIITVLTLLLAPLLKPIPTPPTYFRLNMTKV</sequence>
<evidence type="ECO:0000256" key="12">
    <source>
        <dbReference type="ARBA" id="ARBA00023286"/>
    </source>
</evidence>
<evidence type="ECO:0000256" key="15">
    <source>
        <dbReference type="RuleBase" id="RU000687"/>
    </source>
</evidence>
<evidence type="ECO:0000256" key="5">
    <source>
        <dbReference type="ARBA" id="ARBA00022989"/>
    </source>
</evidence>
<feature type="transmembrane region" description="Helical" evidence="15">
    <location>
        <begin position="324"/>
        <end position="347"/>
    </location>
</feature>
<keyword evidence="9" id="KW-1015">Disulfide bond</keyword>
<evidence type="ECO:0000256" key="2">
    <source>
        <dbReference type="ARBA" id="ARBA00022448"/>
    </source>
</evidence>
<keyword evidence="15" id="KW-0732">Signal</keyword>
<evidence type="ECO:0000256" key="8">
    <source>
        <dbReference type="ARBA" id="ARBA00023136"/>
    </source>
</evidence>
<evidence type="ECO:0000256" key="7">
    <source>
        <dbReference type="ARBA" id="ARBA00023065"/>
    </source>
</evidence>
<keyword evidence="5 15" id="KW-1133">Transmembrane helix</keyword>
<keyword evidence="11" id="KW-0325">Glycoprotein</keyword>
<evidence type="ECO:0000256" key="10">
    <source>
        <dbReference type="ARBA" id="ARBA00023170"/>
    </source>
</evidence>
<dbReference type="SUPFAM" id="SSF63712">
    <property type="entry name" value="Nicotinic receptor ligand binding domain-like"/>
    <property type="match status" value="1"/>
</dbReference>
<dbReference type="FunFam" id="2.70.170.10:FF:000016">
    <property type="entry name" value="Nicotinic acetylcholine receptor subunit"/>
    <property type="match status" value="1"/>
</dbReference>
<dbReference type="InterPro" id="IPR036719">
    <property type="entry name" value="Neuro-gated_channel_TM_sf"/>
</dbReference>
<keyword evidence="3" id="KW-1003">Cell membrane</keyword>
<evidence type="ECO:0000256" key="6">
    <source>
        <dbReference type="ARBA" id="ARBA00023018"/>
    </source>
</evidence>
<dbReference type="GO" id="GO:0004888">
    <property type="term" value="F:transmembrane signaling receptor activity"/>
    <property type="evidence" value="ECO:0007669"/>
    <property type="project" value="InterPro"/>
</dbReference>
<dbReference type="Gene3D" id="1.20.58.390">
    <property type="entry name" value="Neurotransmitter-gated ion-channel transmembrane domain"/>
    <property type="match status" value="1"/>
</dbReference>
<comment type="subcellular location">
    <subcellularLocation>
        <location evidence="14">Synaptic cell membrane</location>
        <topology evidence="14">Multi-pass membrane protein</topology>
    </subcellularLocation>
</comment>
<evidence type="ECO:0000256" key="14">
    <source>
        <dbReference type="ARBA" id="ARBA00034099"/>
    </source>
</evidence>
<keyword evidence="2 15" id="KW-0813">Transport</keyword>
<evidence type="ECO:0000259" key="17">
    <source>
        <dbReference type="Pfam" id="PF02932"/>
    </source>
</evidence>
<evidence type="ECO:0000313" key="18">
    <source>
        <dbReference type="EMBL" id="CAF3853903.1"/>
    </source>
</evidence>
<evidence type="ECO:0000256" key="11">
    <source>
        <dbReference type="ARBA" id="ARBA00023180"/>
    </source>
</evidence>
<dbReference type="InterPro" id="IPR002394">
    <property type="entry name" value="Nicotinic_acetylcholine_rcpt"/>
</dbReference>
<feature type="chain" id="PRO_5033096440" evidence="15">
    <location>
        <begin position="28"/>
        <end position="533"/>
    </location>
</feature>
<dbReference type="PANTHER" id="PTHR18945">
    <property type="entry name" value="NEUROTRANSMITTER GATED ION CHANNEL"/>
    <property type="match status" value="1"/>
</dbReference>
<keyword evidence="12" id="KW-1071">Ligand-gated ion channel</keyword>
<dbReference type="InterPro" id="IPR018000">
    <property type="entry name" value="Neurotransmitter_ion_chnl_CS"/>
</dbReference>
<dbReference type="Gene3D" id="2.70.170.10">
    <property type="entry name" value="Neurotransmitter-gated ion-channel ligand-binding domain"/>
    <property type="match status" value="1"/>
</dbReference>
<feature type="signal peptide" evidence="15">
    <location>
        <begin position="1"/>
        <end position="27"/>
    </location>
</feature>
<keyword evidence="6" id="KW-0770">Synapse</keyword>
<dbReference type="InterPro" id="IPR038050">
    <property type="entry name" value="Neuro_actylchol_rec"/>
</dbReference>
<dbReference type="NCBIfam" id="TIGR00860">
    <property type="entry name" value="LIC"/>
    <property type="match status" value="1"/>
</dbReference>
<feature type="domain" description="Neurotransmitter-gated ion-channel ligand-binding" evidence="16">
    <location>
        <begin position="56"/>
        <end position="262"/>
    </location>
</feature>
<keyword evidence="4 15" id="KW-0812">Transmembrane</keyword>
<protein>
    <submittedName>
        <fullName evidence="18">Uncharacterized protein</fullName>
    </submittedName>
</protein>
<evidence type="ECO:0000256" key="3">
    <source>
        <dbReference type="ARBA" id="ARBA00022475"/>
    </source>
</evidence>
<dbReference type="CDD" id="cd18997">
    <property type="entry name" value="LGIC_ECD_nAChR"/>
    <property type="match status" value="1"/>
</dbReference>
<comment type="caution">
    <text evidence="18">The sequence shown here is derived from an EMBL/GenBank/DDBJ whole genome shotgun (WGS) entry which is preliminary data.</text>
</comment>
<dbReference type="PRINTS" id="PR00254">
    <property type="entry name" value="NICOTINICR"/>
</dbReference>
<dbReference type="CDD" id="cd19051">
    <property type="entry name" value="LGIC_TM_cation"/>
    <property type="match status" value="1"/>
</dbReference>
<dbReference type="PRINTS" id="PR00252">
    <property type="entry name" value="NRIONCHANNEL"/>
</dbReference>
<evidence type="ECO:0000313" key="19">
    <source>
        <dbReference type="Proteomes" id="UP000663836"/>
    </source>
</evidence>
<name>A0A819ENM6_9BILA</name>
<dbReference type="InterPro" id="IPR006029">
    <property type="entry name" value="Neurotrans-gated_channel_TM"/>
</dbReference>
<evidence type="ECO:0000259" key="16">
    <source>
        <dbReference type="Pfam" id="PF02931"/>
    </source>
</evidence>
<dbReference type="Pfam" id="PF02932">
    <property type="entry name" value="Neur_chan_memb"/>
    <property type="match status" value="1"/>
</dbReference>
<dbReference type="EMBL" id="CAJOBD010002079">
    <property type="protein sequence ID" value="CAF3853903.1"/>
    <property type="molecule type" value="Genomic_DNA"/>
</dbReference>
<feature type="transmembrane region" description="Helical" evidence="15">
    <location>
        <begin position="263"/>
        <end position="288"/>
    </location>
</feature>
<dbReference type="InterPro" id="IPR036734">
    <property type="entry name" value="Neur_chan_lig-bd_sf"/>
</dbReference>
<feature type="transmembrane region" description="Helical" evidence="15">
    <location>
        <begin position="294"/>
        <end position="312"/>
    </location>
</feature>
<dbReference type="InterPro" id="IPR006201">
    <property type="entry name" value="Neur_channel"/>
</dbReference>
<feature type="transmembrane region" description="Helical" evidence="15">
    <location>
        <begin position="495"/>
        <end position="516"/>
    </location>
</feature>
<keyword evidence="13 15" id="KW-0407">Ion channel</keyword>
<reference evidence="18" key="1">
    <citation type="submission" date="2021-02" db="EMBL/GenBank/DDBJ databases">
        <authorList>
            <person name="Nowell W R."/>
        </authorList>
    </citation>
    <scope>NUCLEOTIDE SEQUENCE</scope>
</reference>
<dbReference type="Proteomes" id="UP000663836">
    <property type="component" value="Unassembled WGS sequence"/>
</dbReference>
<gene>
    <name evidence="18" type="ORF">JBS370_LOCUS18401</name>
</gene>
<keyword evidence="10" id="KW-0675">Receptor</keyword>
<dbReference type="SUPFAM" id="SSF90112">
    <property type="entry name" value="Neurotransmitter-gated ion-channel transmembrane pore"/>
    <property type="match status" value="1"/>
</dbReference>
<accession>A0A819ENM6</accession>